<name>A0ACC5RA80_9HYPH</name>
<organism evidence="1 2">
    <name type="scientific">Taklimakanibacter albus</name>
    <dbReference type="NCBI Taxonomy" id="2800327"/>
    <lineage>
        <taxon>Bacteria</taxon>
        <taxon>Pseudomonadati</taxon>
        <taxon>Pseudomonadota</taxon>
        <taxon>Alphaproteobacteria</taxon>
        <taxon>Hyphomicrobiales</taxon>
        <taxon>Aestuariivirgaceae</taxon>
        <taxon>Taklimakanibacter</taxon>
    </lineage>
</organism>
<dbReference type="EMBL" id="JAENHL010000008">
    <property type="protein sequence ID" value="MBK1869288.1"/>
    <property type="molecule type" value="Genomic_DNA"/>
</dbReference>
<proteinExistence type="predicted"/>
<accession>A0ACC5RA80</accession>
<evidence type="ECO:0000313" key="1">
    <source>
        <dbReference type="EMBL" id="MBK1869288.1"/>
    </source>
</evidence>
<evidence type="ECO:0000313" key="2">
    <source>
        <dbReference type="Proteomes" id="UP000616151"/>
    </source>
</evidence>
<keyword evidence="2" id="KW-1185">Reference proteome</keyword>
<sequence length="227" mass="26230">MSRTEFEPIVDTTRRAEIVGQLRRAILTGKLSPGQKVNELKISKEMRVSRAPLREAVRELVQDGLLTNIPYAGAYVINVVPKDIEDAYALHHVLEDFAIELVWPLRDQRFAAELDRRHVQVKEATRALDTTRQIETALQLHSVIYEWSDNALLLDTWQRLARRLQMYFALHQQARDEPVPDVDMHEDYVRLLKGDDTAAAKQHAREHIDWNFAELVAYAESLAAKRK</sequence>
<comment type="caution">
    <text evidence="1">The sequence shown here is derived from an EMBL/GenBank/DDBJ whole genome shotgun (WGS) entry which is preliminary data.</text>
</comment>
<reference evidence="1" key="1">
    <citation type="submission" date="2021-01" db="EMBL/GenBank/DDBJ databases">
        <authorList>
            <person name="Sun Q."/>
        </authorList>
    </citation>
    <scope>NUCLEOTIDE SEQUENCE</scope>
    <source>
        <strain evidence="1">YIM B02566</strain>
    </source>
</reference>
<protein>
    <submittedName>
        <fullName evidence="1">GntR family transcriptional regulator</fullName>
    </submittedName>
</protein>
<dbReference type="Proteomes" id="UP000616151">
    <property type="component" value="Unassembled WGS sequence"/>
</dbReference>
<gene>
    <name evidence="1" type="ORF">JHL16_23205</name>
</gene>